<dbReference type="InterPro" id="IPR053714">
    <property type="entry name" value="Iso_Racemase_Enz_sf"/>
</dbReference>
<accession>A0A0X1KM78</accession>
<dbReference type="EMBL" id="CP007140">
    <property type="protein sequence ID" value="AJC72372.1"/>
    <property type="molecule type" value="Genomic_DNA"/>
</dbReference>
<dbReference type="OrthoDB" id="41425at2157"/>
<dbReference type="STRING" id="1432656.X802_09605"/>
<organism evidence="1 2">
    <name type="scientific">Thermococcus guaymasensis DSM 11113</name>
    <dbReference type="NCBI Taxonomy" id="1432656"/>
    <lineage>
        <taxon>Archaea</taxon>
        <taxon>Methanobacteriati</taxon>
        <taxon>Methanobacteriota</taxon>
        <taxon>Thermococci</taxon>
        <taxon>Thermococcales</taxon>
        <taxon>Thermococcaceae</taxon>
        <taxon>Thermococcus</taxon>
    </lineage>
</organism>
<dbReference type="GeneID" id="27135904"/>
<reference evidence="1 2" key="1">
    <citation type="submission" date="2014-01" db="EMBL/GenBank/DDBJ databases">
        <title>Genome sequencing of Thermococcus guaymasensis.</title>
        <authorList>
            <person name="Zhang X."/>
            <person name="Alvare G."/>
            <person name="Fristensky B."/>
            <person name="Chen L."/>
            <person name="Suen T."/>
            <person name="Chen Q."/>
            <person name="Ma K."/>
        </authorList>
    </citation>
    <scope>NUCLEOTIDE SEQUENCE [LARGE SCALE GENOMIC DNA]</scope>
    <source>
        <strain evidence="1 2">DSM 11113</strain>
    </source>
</reference>
<dbReference type="Gene3D" id="3.40.50.12500">
    <property type="match status" value="1"/>
</dbReference>
<dbReference type="GO" id="GO:0016853">
    <property type="term" value="F:isomerase activity"/>
    <property type="evidence" value="ECO:0007669"/>
    <property type="project" value="UniProtKB-KW"/>
</dbReference>
<dbReference type="PATRIC" id="fig|1432656.3.peg.1874"/>
<dbReference type="Pfam" id="PF17645">
    <property type="entry name" value="Amdase"/>
    <property type="match status" value="1"/>
</dbReference>
<keyword evidence="1" id="KW-0413">Isomerase</keyword>
<dbReference type="RefSeq" id="WP_062373319.1">
    <property type="nucleotide sequence ID" value="NZ_CP007140.1"/>
</dbReference>
<dbReference type="KEGG" id="tgy:X802_09605"/>
<dbReference type="PANTHER" id="PTHR40267:SF1">
    <property type="entry name" value="BLR3294 PROTEIN"/>
    <property type="match status" value="1"/>
</dbReference>
<name>A0A0X1KM78_9EURY</name>
<proteinExistence type="predicted"/>
<evidence type="ECO:0000313" key="1">
    <source>
        <dbReference type="EMBL" id="AJC72372.1"/>
    </source>
</evidence>
<dbReference type="Proteomes" id="UP000062043">
    <property type="component" value="Chromosome"/>
</dbReference>
<dbReference type="PIRSF" id="PIRSF015736">
    <property type="entry name" value="MI"/>
    <property type="match status" value="1"/>
</dbReference>
<dbReference type="PANTHER" id="PTHR40267">
    <property type="entry name" value="BLR3294 PROTEIN"/>
    <property type="match status" value="1"/>
</dbReference>
<protein>
    <submittedName>
        <fullName evidence="1">Maleate cis-trans isomerase</fullName>
    </submittedName>
</protein>
<sequence>MYGWRRRIGLIVPSSNTTMEPEFWKMAPEGVSVHAARMNLRVVTEEALVDMESYAKDAAKRLADAAVNIIMYGCTSGSLVKGKGYDRQIAKELEEASGIKAITTSTAVLEALKTLGISKVVVATPYIDSVNEKEKQFLEDNGLDVLAIKGLGIVQNTEIGKQPPEVAYRLALDVYSPEADGLFISCTNFRTIEIIDKLESDLGIPVVTSNQASMWYTLKNLGIKEKYEKYGILMKENL</sequence>
<evidence type="ECO:0000313" key="2">
    <source>
        <dbReference type="Proteomes" id="UP000062043"/>
    </source>
</evidence>
<dbReference type="AlphaFoldDB" id="A0A0X1KM78"/>
<gene>
    <name evidence="1" type="ORF">X802_09605</name>
</gene>
<keyword evidence="2" id="KW-1185">Reference proteome</keyword>
<dbReference type="InterPro" id="IPR026286">
    <property type="entry name" value="MaiA/AMDase"/>
</dbReference>